<dbReference type="SUPFAM" id="SSF52172">
    <property type="entry name" value="CheY-like"/>
    <property type="match status" value="1"/>
</dbReference>
<evidence type="ECO:0000256" key="8">
    <source>
        <dbReference type="ARBA" id="ARBA00023012"/>
    </source>
</evidence>
<comment type="catalytic activity">
    <reaction evidence="1">
        <text>ATP + protein L-histidine = ADP + protein N-phospho-L-histidine.</text>
        <dbReference type="EC" id="2.7.13.3"/>
    </reaction>
</comment>
<dbReference type="SMART" id="SM00387">
    <property type="entry name" value="HATPase_c"/>
    <property type="match status" value="1"/>
</dbReference>
<dbReference type="InterPro" id="IPR035965">
    <property type="entry name" value="PAS-like_dom_sf"/>
</dbReference>
<accession>A0A367RSM3</accession>
<dbReference type="Pfam" id="PF00989">
    <property type="entry name" value="PAS"/>
    <property type="match status" value="1"/>
</dbReference>
<gene>
    <name evidence="14" type="ORF">A6770_12460</name>
</gene>
<dbReference type="SUPFAM" id="SSF47384">
    <property type="entry name" value="Homodimeric domain of signal transducing histidine kinase"/>
    <property type="match status" value="1"/>
</dbReference>
<keyword evidence="15" id="KW-1185">Reference proteome</keyword>
<evidence type="ECO:0000256" key="3">
    <source>
        <dbReference type="ARBA" id="ARBA00022553"/>
    </source>
</evidence>
<evidence type="ECO:0000256" key="2">
    <source>
        <dbReference type="ARBA" id="ARBA00012438"/>
    </source>
</evidence>
<protein>
    <recommendedName>
        <fullName evidence="2">histidine kinase</fullName>
        <ecNumber evidence="2">2.7.13.3</ecNumber>
    </recommendedName>
</protein>
<dbReference type="CDD" id="cd17546">
    <property type="entry name" value="REC_hyHK_CKI1_RcsC-like"/>
    <property type="match status" value="1"/>
</dbReference>
<comment type="caution">
    <text evidence="14">The sequence shown here is derived from an EMBL/GenBank/DDBJ whole genome shotgun (WGS) entry which is preliminary data.</text>
</comment>
<dbReference type="InterPro" id="IPR013767">
    <property type="entry name" value="PAS_fold"/>
</dbReference>
<dbReference type="InterPro" id="IPR000014">
    <property type="entry name" value="PAS"/>
</dbReference>
<dbReference type="InterPro" id="IPR004358">
    <property type="entry name" value="Sig_transdc_His_kin-like_C"/>
</dbReference>
<dbReference type="InterPro" id="IPR036890">
    <property type="entry name" value="HATPase_C_sf"/>
</dbReference>
<dbReference type="Pfam" id="PF02518">
    <property type="entry name" value="HATPase_c"/>
    <property type="match status" value="1"/>
</dbReference>
<organism evidence="14 15">
    <name type="scientific">Nostoc minutum NIES-26</name>
    <dbReference type="NCBI Taxonomy" id="1844469"/>
    <lineage>
        <taxon>Bacteria</taxon>
        <taxon>Bacillati</taxon>
        <taxon>Cyanobacteriota</taxon>
        <taxon>Cyanophyceae</taxon>
        <taxon>Nostocales</taxon>
        <taxon>Nostocaceae</taxon>
        <taxon>Nostoc</taxon>
    </lineage>
</organism>
<dbReference type="GO" id="GO:0005524">
    <property type="term" value="F:ATP binding"/>
    <property type="evidence" value="ECO:0007669"/>
    <property type="project" value="UniProtKB-KW"/>
</dbReference>
<dbReference type="Proteomes" id="UP000252107">
    <property type="component" value="Unassembled WGS sequence"/>
</dbReference>
<feature type="modified residue" description="4-aspartylphosphate" evidence="9">
    <location>
        <position position="636"/>
    </location>
</feature>
<keyword evidence="3 9" id="KW-0597">Phosphoprotein</keyword>
<dbReference type="Gene3D" id="1.10.287.130">
    <property type="match status" value="1"/>
</dbReference>
<feature type="domain" description="Histidine kinase" evidence="11">
    <location>
        <begin position="342"/>
        <end position="566"/>
    </location>
</feature>
<reference evidence="14" key="1">
    <citation type="submission" date="2016-04" db="EMBL/GenBank/DDBJ databases">
        <authorList>
            <person name="Tabuchi Yagui T.R."/>
        </authorList>
    </citation>
    <scope>NUCLEOTIDE SEQUENCE [LARGE SCALE GENOMIC DNA]</scope>
    <source>
        <strain evidence="14">NIES-26</strain>
    </source>
</reference>
<dbReference type="InterPro" id="IPR036097">
    <property type="entry name" value="HisK_dim/P_sf"/>
</dbReference>
<dbReference type="Pfam" id="PF00512">
    <property type="entry name" value="HisKA"/>
    <property type="match status" value="1"/>
</dbReference>
<evidence type="ECO:0000256" key="7">
    <source>
        <dbReference type="ARBA" id="ARBA00022840"/>
    </source>
</evidence>
<dbReference type="InterPro" id="IPR003594">
    <property type="entry name" value="HATPase_dom"/>
</dbReference>
<dbReference type="CDD" id="cd00082">
    <property type="entry name" value="HisKA"/>
    <property type="match status" value="1"/>
</dbReference>
<evidence type="ECO:0000256" key="9">
    <source>
        <dbReference type="PROSITE-ProRule" id="PRU00169"/>
    </source>
</evidence>
<dbReference type="EMBL" id="LXQD01000087">
    <property type="protein sequence ID" value="RCJ38714.1"/>
    <property type="molecule type" value="Genomic_DNA"/>
</dbReference>
<evidence type="ECO:0000256" key="5">
    <source>
        <dbReference type="ARBA" id="ARBA00022741"/>
    </source>
</evidence>
<dbReference type="Gene3D" id="3.30.450.20">
    <property type="entry name" value="PAS domain"/>
    <property type="match status" value="2"/>
</dbReference>
<keyword evidence="5" id="KW-0547">Nucleotide-binding</keyword>
<dbReference type="SMART" id="SM00388">
    <property type="entry name" value="HisKA"/>
    <property type="match status" value="1"/>
</dbReference>
<keyword evidence="6 14" id="KW-0418">Kinase</keyword>
<dbReference type="Pfam" id="PF13426">
    <property type="entry name" value="PAS_9"/>
    <property type="match status" value="1"/>
</dbReference>
<dbReference type="PROSITE" id="PS50109">
    <property type="entry name" value="HIS_KIN"/>
    <property type="match status" value="1"/>
</dbReference>
<dbReference type="SMART" id="SM00448">
    <property type="entry name" value="REC"/>
    <property type="match status" value="1"/>
</dbReference>
<dbReference type="SMART" id="SM00091">
    <property type="entry name" value="PAS"/>
    <property type="match status" value="2"/>
</dbReference>
<dbReference type="Pfam" id="PF00072">
    <property type="entry name" value="Response_reg"/>
    <property type="match status" value="1"/>
</dbReference>
<evidence type="ECO:0000259" key="12">
    <source>
        <dbReference type="PROSITE" id="PS50110"/>
    </source>
</evidence>
<sequence>MTQNNLEQAITGAHQRLENLLQRASKPENHSNKQDSSVELLQEAIAEISISLEELHALTEELQEQNEELISTRELVEAERQRYQDLFNFAPDAYLVTNDTGIIQEANYAATQLLNVRQSYLIGKPLAVFIYQPERQKFRQMLQRLRQQGQIRGQELWMYHKDGNIDFPAEVTAVITEADSEGTNSLRWLLRDISDRYRTEQKIREQAALLDITADAIFVRDLHNQILFWNKGAENVYGWRAEEVLGKNAEQLLVRVTKETSPQLAAALKTVIEHGSWQGELCKVNKYDETIVIASRWTLMRDPAGIPKSILTVDTDITEKKQLETQLFRNQRLESLGTLASGIAHDLNNILTPMMTVAQLLPQKHLQIDENSQQMLKLLEINARRGADLVRQILSFTRNCEGKRTIVPISQLIEDVEQIIKCTFPKCIDINTTIPTDLGVVLGDSTQLHQVLMNLALNARDAMPNGGRLHISASKLFLDENYTKKHIEVKVGRYIVITVTDTGVGISPAIIDKIFDPFFTTKEVGKGTGLGLSIVIGISNNHGGFVEVSSEIEVGSKFKVYLPSSEGSIAPVVHKTQLPVGQGELILVVDDEAAITQITKTTLEIHNYRVLTAQNGIESLALYTQHKDEIKLVLMDMMMPSMAGGTAIRTLQIINPQVQIIAMSGLASAEALAQAIGNGIHGFLTKPFTANELLNSVQQILIPSAEC</sequence>
<keyword evidence="7" id="KW-0067">ATP-binding</keyword>
<dbReference type="Gene3D" id="3.30.565.10">
    <property type="entry name" value="Histidine kinase-like ATPase, C-terminal domain"/>
    <property type="match status" value="1"/>
</dbReference>
<dbReference type="EC" id="2.7.13.3" evidence="2"/>
<evidence type="ECO:0000313" key="14">
    <source>
        <dbReference type="EMBL" id="RCJ38714.1"/>
    </source>
</evidence>
<evidence type="ECO:0000259" key="13">
    <source>
        <dbReference type="PROSITE" id="PS50112"/>
    </source>
</evidence>
<feature type="domain" description="PAS" evidence="13">
    <location>
        <begin position="79"/>
        <end position="149"/>
    </location>
</feature>
<dbReference type="PROSITE" id="PS50112">
    <property type="entry name" value="PAS"/>
    <property type="match status" value="2"/>
</dbReference>
<proteinExistence type="predicted"/>
<dbReference type="GO" id="GO:0006355">
    <property type="term" value="P:regulation of DNA-templated transcription"/>
    <property type="evidence" value="ECO:0007669"/>
    <property type="project" value="InterPro"/>
</dbReference>
<dbReference type="PROSITE" id="PS50110">
    <property type="entry name" value="RESPONSE_REGULATORY"/>
    <property type="match status" value="1"/>
</dbReference>
<dbReference type="GO" id="GO:0000155">
    <property type="term" value="F:phosphorelay sensor kinase activity"/>
    <property type="evidence" value="ECO:0007669"/>
    <property type="project" value="InterPro"/>
</dbReference>
<dbReference type="SUPFAM" id="SSF55785">
    <property type="entry name" value="PYP-like sensor domain (PAS domain)"/>
    <property type="match status" value="2"/>
</dbReference>
<dbReference type="PANTHER" id="PTHR43065:SF46">
    <property type="entry name" value="C4-DICARBOXYLATE TRANSPORT SENSOR PROTEIN DCTB"/>
    <property type="match status" value="1"/>
</dbReference>
<feature type="domain" description="Response regulatory" evidence="12">
    <location>
        <begin position="585"/>
        <end position="701"/>
    </location>
</feature>
<evidence type="ECO:0000256" key="10">
    <source>
        <dbReference type="SAM" id="Coils"/>
    </source>
</evidence>
<dbReference type="PRINTS" id="PR00344">
    <property type="entry name" value="BCTRLSENSOR"/>
</dbReference>
<evidence type="ECO:0000259" key="11">
    <source>
        <dbReference type="PROSITE" id="PS50109"/>
    </source>
</evidence>
<name>A0A367RSM3_9NOSO</name>
<dbReference type="InterPro" id="IPR011006">
    <property type="entry name" value="CheY-like_superfamily"/>
</dbReference>
<keyword evidence="10" id="KW-0175">Coiled coil</keyword>
<dbReference type="NCBIfam" id="TIGR00229">
    <property type="entry name" value="sensory_box"/>
    <property type="match status" value="2"/>
</dbReference>
<dbReference type="InterPro" id="IPR003661">
    <property type="entry name" value="HisK_dim/P_dom"/>
</dbReference>
<dbReference type="Gene3D" id="3.40.50.2300">
    <property type="match status" value="1"/>
</dbReference>
<feature type="domain" description="PAS" evidence="13">
    <location>
        <begin position="202"/>
        <end position="275"/>
    </location>
</feature>
<evidence type="ECO:0000313" key="15">
    <source>
        <dbReference type="Proteomes" id="UP000252107"/>
    </source>
</evidence>
<dbReference type="SUPFAM" id="SSF55874">
    <property type="entry name" value="ATPase domain of HSP90 chaperone/DNA topoisomerase II/histidine kinase"/>
    <property type="match status" value="1"/>
</dbReference>
<dbReference type="InterPro" id="IPR005467">
    <property type="entry name" value="His_kinase_dom"/>
</dbReference>
<keyword evidence="8" id="KW-0902">Two-component regulatory system</keyword>
<dbReference type="PANTHER" id="PTHR43065">
    <property type="entry name" value="SENSOR HISTIDINE KINASE"/>
    <property type="match status" value="1"/>
</dbReference>
<evidence type="ECO:0000256" key="6">
    <source>
        <dbReference type="ARBA" id="ARBA00022777"/>
    </source>
</evidence>
<evidence type="ECO:0000256" key="4">
    <source>
        <dbReference type="ARBA" id="ARBA00022679"/>
    </source>
</evidence>
<keyword evidence="4" id="KW-0808">Transferase</keyword>
<evidence type="ECO:0000256" key="1">
    <source>
        <dbReference type="ARBA" id="ARBA00000085"/>
    </source>
</evidence>
<dbReference type="AlphaFoldDB" id="A0A367RSM3"/>
<dbReference type="CDD" id="cd00130">
    <property type="entry name" value="PAS"/>
    <property type="match status" value="2"/>
</dbReference>
<dbReference type="InterPro" id="IPR001789">
    <property type="entry name" value="Sig_transdc_resp-reg_receiver"/>
</dbReference>
<feature type="coiled-coil region" evidence="10">
    <location>
        <begin position="3"/>
        <end position="86"/>
    </location>
</feature>